<dbReference type="Proteomes" id="UP000036061">
    <property type="component" value="Chromosome"/>
</dbReference>
<name>A0A2Z4MS72_BREBE</name>
<reference evidence="1 2" key="1">
    <citation type="journal article" date="2015" name="Genome Announc.">
        <title>Draft Genome Sequence of Brevibacillus brevis DZQ7, a Plant Growth-Promoting Rhizobacterium with Broad-Spectrum Antimicrobial Activity.</title>
        <authorList>
            <person name="Hou Q."/>
            <person name="Wang C."/>
            <person name="Hou X."/>
            <person name="Xia Z."/>
            <person name="Ye J."/>
            <person name="Liu K."/>
            <person name="Liu H."/>
            <person name="Wang J."/>
            <person name="Guo H."/>
            <person name="Yu X."/>
            <person name="Yang Y."/>
            <person name="Du B."/>
            <person name="Ding Y."/>
        </authorList>
    </citation>
    <scope>NUCLEOTIDE SEQUENCE [LARGE SCALE GENOMIC DNA]</scope>
    <source>
        <strain evidence="1 2">DZQ7</strain>
    </source>
</reference>
<gene>
    <name evidence="1" type="ORF">AB432_028275</name>
</gene>
<protein>
    <recommendedName>
        <fullName evidence="3">DUF4309 domain-containing protein</fullName>
    </recommendedName>
</protein>
<sequence length="188" mass="20822">MAVAAGLIVGGCYSSSSSAATEPTQPPVVEQKQAEAEPKVILDEKFLKSLEKNEINGFPIAIGMKKEEVISLYGKVTKEDFWNGGIYHDFEKLKGGSVLFDGKDRVYGIELAAQHLSEMNLGSIIKKVGKPSEQGWSDLREEYVIYYEAADNLVYIYAADEKLPAGKVRNADRIQIINKKMYDEAPPE</sequence>
<evidence type="ECO:0000313" key="1">
    <source>
        <dbReference type="EMBL" id="AWX59334.1"/>
    </source>
</evidence>
<evidence type="ECO:0008006" key="3">
    <source>
        <dbReference type="Google" id="ProtNLM"/>
    </source>
</evidence>
<organism evidence="1 2">
    <name type="scientific">Brevibacillus brevis</name>
    <name type="common">Bacillus brevis</name>
    <dbReference type="NCBI Taxonomy" id="1393"/>
    <lineage>
        <taxon>Bacteria</taxon>
        <taxon>Bacillati</taxon>
        <taxon>Bacillota</taxon>
        <taxon>Bacilli</taxon>
        <taxon>Bacillales</taxon>
        <taxon>Paenibacillaceae</taxon>
        <taxon>Brevibacillus</taxon>
    </lineage>
</organism>
<dbReference type="EMBL" id="CP030117">
    <property type="protein sequence ID" value="AWX59334.1"/>
    <property type="molecule type" value="Genomic_DNA"/>
</dbReference>
<dbReference type="AlphaFoldDB" id="A0A2Z4MS72"/>
<proteinExistence type="predicted"/>
<evidence type="ECO:0000313" key="2">
    <source>
        <dbReference type="Proteomes" id="UP000036061"/>
    </source>
</evidence>
<accession>A0A2Z4MS72</accession>